<organism evidence="1">
    <name type="scientific">marine metagenome</name>
    <dbReference type="NCBI Taxonomy" id="408172"/>
    <lineage>
        <taxon>unclassified sequences</taxon>
        <taxon>metagenomes</taxon>
        <taxon>ecological metagenomes</taxon>
    </lineage>
</organism>
<name>A0A382CWM3_9ZZZZ</name>
<gene>
    <name evidence="1" type="ORF">METZ01_LOCUS182581</name>
</gene>
<dbReference type="EMBL" id="UINC01036170">
    <property type="protein sequence ID" value="SVB29727.1"/>
    <property type="molecule type" value="Genomic_DNA"/>
</dbReference>
<sequence>MKTYLKLVGIQDLEQTSQGNNHLL</sequence>
<accession>A0A382CWM3</accession>
<protein>
    <submittedName>
        <fullName evidence="1">Uncharacterized protein</fullName>
    </submittedName>
</protein>
<evidence type="ECO:0000313" key="1">
    <source>
        <dbReference type="EMBL" id="SVB29727.1"/>
    </source>
</evidence>
<reference evidence="1" key="1">
    <citation type="submission" date="2018-05" db="EMBL/GenBank/DDBJ databases">
        <authorList>
            <person name="Lanie J.A."/>
            <person name="Ng W.-L."/>
            <person name="Kazmierczak K.M."/>
            <person name="Andrzejewski T.M."/>
            <person name="Davidsen T.M."/>
            <person name="Wayne K.J."/>
            <person name="Tettelin H."/>
            <person name="Glass J.I."/>
            <person name="Rusch D."/>
            <person name="Podicherti R."/>
            <person name="Tsui H.-C.T."/>
            <person name="Winkler M.E."/>
        </authorList>
    </citation>
    <scope>NUCLEOTIDE SEQUENCE</scope>
</reference>
<proteinExistence type="predicted"/>
<dbReference type="AlphaFoldDB" id="A0A382CWM3"/>